<sequence length="713" mass="77246">MSPSSPVISTLLKRRNLAVVPKDQQELLGRPDAWAENRKDSSHGLVNVPVHVRNSAKEAYKAGAKQQTNGEQQNHAVSPPHQRSTRPSQPVASTPPQQEPGSSPPPSSRQSRRFTQMSWPTTPARTESQRHLPDATPRIVKTPQGLSVASPRRPPSRKAAPAFEFQCEDEEDPSTDHDTVVVRPAPETPKPPSTPAPASKETYPSPGRVSNGPVTRSSARALQASKSKPQVIETPPCAQPPRVIVPGTVMKETGAVQPSPKRNHRRMKPITFDLDSQEIQQAVRLAPAKLFTTGGASEVVTSSIIPASTVESTEGTTVTAPPDKGVLAEAAKVVLEKPDSSTNESTTTPSSTLQRPVTIISIPGSPVVEEEEAAASSTAVIQPVVATTPSTAVSVTSRAATIDPQAIASTSNNRAARSASAGRRRSALIDIAIRAEDLSPFDAFVAVYSKYIGEYSGSLRAFLRACICLDYLRKTRGLKEDLYDDFIRAFPTYVQYVNKAGPGQSPLPAIEWYNEVAGPVIFLEQMVTKRNLDAVLHIYEAEVAELRGFIEGHAESDTEEMVEEVMEEVTEEVTEEVVEDVAEDAVEDVVLATPGGVVDDPIDVDDNTDIARPENCPPRHSDDSERQKAPVNQTVRQASPQLGSPMGPLPSQPAPASRPETRTCTPLASQYLKRLSKRAGSKRRSEEDEERFRRNIRRKLATMQVPPSSSVVN</sequence>
<dbReference type="AlphaFoldDB" id="A0A8K0SIQ4"/>
<feature type="compositionally biased region" description="Basic and acidic residues" evidence="1">
    <location>
        <begin position="609"/>
        <end position="628"/>
    </location>
</feature>
<evidence type="ECO:0000313" key="2">
    <source>
        <dbReference type="EMBL" id="KAH7313463.1"/>
    </source>
</evidence>
<reference evidence="2" key="1">
    <citation type="journal article" date="2021" name="Nat. Commun.">
        <title>Genetic determinants of endophytism in the Arabidopsis root mycobiome.</title>
        <authorList>
            <person name="Mesny F."/>
            <person name="Miyauchi S."/>
            <person name="Thiergart T."/>
            <person name="Pickel B."/>
            <person name="Atanasova L."/>
            <person name="Karlsson M."/>
            <person name="Huettel B."/>
            <person name="Barry K.W."/>
            <person name="Haridas S."/>
            <person name="Chen C."/>
            <person name="Bauer D."/>
            <person name="Andreopoulos W."/>
            <person name="Pangilinan J."/>
            <person name="LaButti K."/>
            <person name="Riley R."/>
            <person name="Lipzen A."/>
            <person name="Clum A."/>
            <person name="Drula E."/>
            <person name="Henrissat B."/>
            <person name="Kohler A."/>
            <person name="Grigoriev I.V."/>
            <person name="Martin F.M."/>
            <person name="Hacquard S."/>
        </authorList>
    </citation>
    <scope>NUCLEOTIDE SEQUENCE</scope>
    <source>
        <strain evidence="2">MPI-CAGE-CH-0235</strain>
    </source>
</reference>
<feature type="compositionally biased region" description="Basic and acidic residues" evidence="1">
    <location>
        <begin position="683"/>
        <end position="693"/>
    </location>
</feature>
<dbReference type="Proteomes" id="UP000813444">
    <property type="component" value="Unassembled WGS sequence"/>
</dbReference>
<name>A0A8K0SIQ4_9HYPO</name>
<feature type="compositionally biased region" description="Polar residues" evidence="1">
    <location>
        <begin position="212"/>
        <end position="228"/>
    </location>
</feature>
<comment type="caution">
    <text evidence="2">The sequence shown here is derived from an EMBL/GenBank/DDBJ whole genome shotgun (WGS) entry which is preliminary data.</text>
</comment>
<feature type="compositionally biased region" description="Polar residues" evidence="1">
    <location>
        <begin position="630"/>
        <end position="642"/>
    </location>
</feature>
<organism evidence="2 3">
    <name type="scientific">Stachybotrys elegans</name>
    <dbReference type="NCBI Taxonomy" id="80388"/>
    <lineage>
        <taxon>Eukaryota</taxon>
        <taxon>Fungi</taxon>
        <taxon>Dikarya</taxon>
        <taxon>Ascomycota</taxon>
        <taxon>Pezizomycotina</taxon>
        <taxon>Sordariomycetes</taxon>
        <taxon>Hypocreomycetidae</taxon>
        <taxon>Hypocreales</taxon>
        <taxon>Stachybotryaceae</taxon>
        <taxon>Stachybotrys</taxon>
    </lineage>
</organism>
<keyword evidence="3" id="KW-1185">Reference proteome</keyword>
<feature type="compositionally biased region" description="Polar residues" evidence="1">
    <location>
        <begin position="114"/>
        <end position="126"/>
    </location>
</feature>
<dbReference type="OrthoDB" id="3538943at2759"/>
<proteinExistence type="predicted"/>
<feature type="compositionally biased region" description="Polar residues" evidence="1">
    <location>
        <begin position="65"/>
        <end position="92"/>
    </location>
</feature>
<evidence type="ECO:0000256" key="1">
    <source>
        <dbReference type="SAM" id="MobiDB-lite"/>
    </source>
</evidence>
<accession>A0A8K0SIQ4</accession>
<protein>
    <submittedName>
        <fullName evidence="2">Uncharacterized protein</fullName>
    </submittedName>
</protein>
<dbReference type="EMBL" id="JAGPNK010000009">
    <property type="protein sequence ID" value="KAH7313463.1"/>
    <property type="molecule type" value="Genomic_DNA"/>
</dbReference>
<feature type="region of interest" description="Disordered" evidence="1">
    <location>
        <begin position="23"/>
        <end position="243"/>
    </location>
</feature>
<feature type="region of interest" description="Disordered" evidence="1">
    <location>
        <begin position="594"/>
        <end position="713"/>
    </location>
</feature>
<feature type="compositionally biased region" description="Low complexity" evidence="1">
    <location>
        <begin position="147"/>
        <end position="162"/>
    </location>
</feature>
<evidence type="ECO:0000313" key="3">
    <source>
        <dbReference type="Proteomes" id="UP000813444"/>
    </source>
</evidence>
<feature type="compositionally biased region" description="Basic and acidic residues" evidence="1">
    <location>
        <begin position="33"/>
        <end position="42"/>
    </location>
</feature>
<feature type="compositionally biased region" description="Pro residues" evidence="1">
    <location>
        <begin position="186"/>
        <end position="195"/>
    </location>
</feature>
<gene>
    <name evidence="2" type="ORF">B0I35DRAFT_435245</name>
</gene>